<dbReference type="Gene3D" id="2.160.20.10">
    <property type="entry name" value="Single-stranded right-handed beta-helix, Pectin lyase-like"/>
    <property type="match status" value="1"/>
</dbReference>
<accession>A0ABQ5QZ79</accession>
<evidence type="ECO:0000256" key="3">
    <source>
        <dbReference type="ARBA" id="ARBA00022840"/>
    </source>
</evidence>
<comment type="caution">
    <text evidence="5">The sequence shown here is derived from an EMBL/GenBank/DDBJ whole genome shotgun (WGS) entry which is preliminary data.</text>
</comment>
<protein>
    <recommendedName>
        <fullName evidence="4">AAA+ ATPase domain-containing protein</fullName>
    </recommendedName>
</protein>
<evidence type="ECO:0000256" key="1">
    <source>
        <dbReference type="ARBA" id="ARBA00010378"/>
    </source>
</evidence>
<keyword evidence="6" id="KW-1185">Reference proteome</keyword>
<dbReference type="SUPFAM" id="SSF52540">
    <property type="entry name" value="P-loop containing nucleoside triphosphate hydrolases"/>
    <property type="match status" value="1"/>
</dbReference>
<dbReference type="InterPro" id="IPR000641">
    <property type="entry name" value="CbxX/CfxQ"/>
</dbReference>
<dbReference type="PANTHER" id="PTHR43392:SF2">
    <property type="entry name" value="AAA-TYPE ATPASE FAMILY PROTEIN _ ANKYRIN REPEAT FAMILY PROTEIN"/>
    <property type="match status" value="1"/>
</dbReference>
<keyword evidence="2" id="KW-0547">Nucleotide-binding</keyword>
<dbReference type="Pfam" id="PF00004">
    <property type="entry name" value="AAA"/>
    <property type="match status" value="1"/>
</dbReference>
<dbReference type="SMART" id="SM00382">
    <property type="entry name" value="AAA"/>
    <property type="match status" value="1"/>
</dbReference>
<evidence type="ECO:0000313" key="6">
    <source>
        <dbReference type="Proteomes" id="UP001144280"/>
    </source>
</evidence>
<evidence type="ECO:0000256" key="2">
    <source>
        <dbReference type="ARBA" id="ARBA00022741"/>
    </source>
</evidence>
<dbReference type="InterPro" id="IPR006626">
    <property type="entry name" value="PbH1"/>
</dbReference>
<dbReference type="PANTHER" id="PTHR43392">
    <property type="entry name" value="AAA-TYPE ATPASE FAMILY PROTEIN / ANKYRIN REPEAT FAMILY PROTEIN"/>
    <property type="match status" value="1"/>
</dbReference>
<dbReference type="Pfam" id="PF17866">
    <property type="entry name" value="AAA_lid_6"/>
    <property type="match status" value="1"/>
</dbReference>
<dbReference type="InterPro" id="IPR003959">
    <property type="entry name" value="ATPase_AAA_core"/>
</dbReference>
<dbReference type="NCBIfam" id="TIGR03804">
    <property type="entry name" value="para_beta_helix"/>
    <property type="match status" value="1"/>
</dbReference>
<dbReference type="InterPro" id="IPR011050">
    <property type="entry name" value="Pectin_lyase_fold/virulence"/>
</dbReference>
<feature type="domain" description="AAA+ ATPase" evidence="4">
    <location>
        <begin position="333"/>
        <end position="473"/>
    </location>
</feature>
<dbReference type="InterPro" id="IPR012334">
    <property type="entry name" value="Pectin_lyas_fold"/>
</dbReference>
<dbReference type="RefSeq" id="WP_281899363.1">
    <property type="nucleotide sequence ID" value="NZ_BSDI01000025.1"/>
</dbReference>
<reference evidence="5" key="1">
    <citation type="submission" date="2022-12" db="EMBL/GenBank/DDBJ databases">
        <title>New Phytohabitans aurantiacus sp. RD004123 nov., an actinomycete isolated from soil.</title>
        <authorList>
            <person name="Triningsih D.W."/>
            <person name="Harunari E."/>
            <person name="Igarashi Y."/>
        </authorList>
    </citation>
    <scope>NUCLEOTIDE SEQUENCE</scope>
    <source>
        <strain evidence="5">RD004123</strain>
    </source>
</reference>
<dbReference type="Gene3D" id="1.10.8.60">
    <property type="match status" value="1"/>
</dbReference>
<dbReference type="InterPro" id="IPR022441">
    <property type="entry name" value="Para_beta_helix_rpt-2"/>
</dbReference>
<proteinExistence type="inferred from homology"/>
<dbReference type="Pfam" id="PF13229">
    <property type="entry name" value="Beta_helix"/>
    <property type="match status" value="1"/>
</dbReference>
<dbReference type="EMBL" id="BSDI01000025">
    <property type="protein sequence ID" value="GLH99587.1"/>
    <property type="molecule type" value="Genomic_DNA"/>
</dbReference>
<dbReference type="CDD" id="cd00009">
    <property type="entry name" value="AAA"/>
    <property type="match status" value="1"/>
</dbReference>
<dbReference type="InterPro" id="IPR041627">
    <property type="entry name" value="AAA_lid_6"/>
</dbReference>
<dbReference type="Proteomes" id="UP001144280">
    <property type="component" value="Unassembled WGS sequence"/>
</dbReference>
<name>A0ABQ5QZ79_9ACTN</name>
<dbReference type="PRINTS" id="PR00819">
    <property type="entry name" value="CBXCFQXSUPER"/>
</dbReference>
<dbReference type="InterPro" id="IPR003593">
    <property type="entry name" value="AAA+_ATPase"/>
</dbReference>
<sequence>MTRTLLVAPLQHGAYATIGDALAAAPTGATVLVTPGIYREALFVGDITLRIAPADGSGAVELDASDLPYPALHVESGDVSLEGLTIRAGDLPAISARGATVALKQVVLSTGYGAAIDVRDRGTLRAHRVRVTAGQYGVVFEDSGGTMTDCELTDIADDGVIVRLGANPEIRGCTISRCQRRGIYVYQSGRPVIEGCEISHTGDAGIAVVHESAPTIRGCWIHDTRGAGVQIGRGCGGEVDRCRLENTGTPGVDVDATATTAVTIGDSDAAGRTGADNATAEPDRHDAEAVRSRLADLDAMVGLAAVKAEVRGLIDEIQVNEWRRGAGLVVDQTSHHLIFAGAPGTGKTTVARLYGRLLAALGVLAKGTFKEVSRRDLVGQFLGHTAEKTAAAFEEAKGGVLFIDEAYTLSRATSRADFFGQESIDMLVKLMEDHRDEVAVIAAGYTDEMVEFLSANPGLASRFSATIEFESYEPEELVLIAQRIAAASDYEFTDEASTLLYEHFARMRRDATFGNAREARKLFEAIRKAQAQRLLASGQRPDMTSLRRLAGEDVVATVL</sequence>
<comment type="similarity">
    <text evidence="1">Belongs to the CbxX/CfxQ family.</text>
</comment>
<dbReference type="SUPFAM" id="SSF51126">
    <property type="entry name" value="Pectin lyase-like"/>
    <property type="match status" value="1"/>
</dbReference>
<dbReference type="InterPro" id="IPR039448">
    <property type="entry name" value="Beta_helix"/>
</dbReference>
<dbReference type="InterPro" id="IPR050773">
    <property type="entry name" value="CbxX/CfxQ_RuBisCO_ESX"/>
</dbReference>
<dbReference type="Gene3D" id="3.40.50.300">
    <property type="entry name" value="P-loop containing nucleotide triphosphate hydrolases"/>
    <property type="match status" value="1"/>
</dbReference>
<organism evidence="5 6">
    <name type="scientific">Phytohabitans aurantiacus</name>
    <dbReference type="NCBI Taxonomy" id="3016789"/>
    <lineage>
        <taxon>Bacteria</taxon>
        <taxon>Bacillati</taxon>
        <taxon>Actinomycetota</taxon>
        <taxon>Actinomycetes</taxon>
        <taxon>Micromonosporales</taxon>
        <taxon>Micromonosporaceae</taxon>
    </lineage>
</organism>
<dbReference type="SMART" id="SM00710">
    <property type="entry name" value="PbH1"/>
    <property type="match status" value="6"/>
</dbReference>
<evidence type="ECO:0000313" key="5">
    <source>
        <dbReference type="EMBL" id="GLH99587.1"/>
    </source>
</evidence>
<keyword evidence="3" id="KW-0067">ATP-binding</keyword>
<evidence type="ECO:0000259" key="4">
    <source>
        <dbReference type="SMART" id="SM00382"/>
    </source>
</evidence>
<dbReference type="InterPro" id="IPR027417">
    <property type="entry name" value="P-loop_NTPase"/>
</dbReference>
<gene>
    <name evidence="5" type="ORF">Pa4123_48630</name>
</gene>